<dbReference type="Proteomes" id="UP000814140">
    <property type="component" value="Unassembled WGS sequence"/>
</dbReference>
<name>A0ACB8T0K5_9AGAM</name>
<accession>A0ACB8T0K5</accession>
<sequence>MRDPKLTPVTTAVTLDIWGQSIGTSFTASVARQRPEFNDGIRATAKTDKILTRNDLQQRLVSVKVHHAFARERHLSGWTGQSLRPMLAAYLRNVGPACFVLAPSASPSIIADTDYLCAVAIGSKCSAKQRYRIAFLCLEDSLQDRSHRHRARWMNIQAGL</sequence>
<dbReference type="EMBL" id="MU277211">
    <property type="protein sequence ID" value="KAI0061621.1"/>
    <property type="molecule type" value="Genomic_DNA"/>
</dbReference>
<organism evidence="1 2">
    <name type="scientific">Artomyces pyxidatus</name>
    <dbReference type="NCBI Taxonomy" id="48021"/>
    <lineage>
        <taxon>Eukaryota</taxon>
        <taxon>Fungi</taxon>
        <taxon>Dikarya</taxon>
        <taxon>Basidiomycota</taxon>
        <taxon>Agaricomycotina</taxon>
        <taxon>Agaricomycetes</taxon>
        <taxon>Russulales</taxon>
        <taxon>Auriscalpiaceae</taxon>
        <taxon>Artomyces</taxon>
    </lineage>
</organism>
<evidence type="ECO:0000313" key="1">
    <source>
        <dbReference type="EMBL" id="KAI0061621.1"/>
    </source>
</evidence>
<protein>
    <submittedName>
        <fullName evidence="1">Uncharacterized protein</fullName>
    </submittedName>
</protein>
<evidence type="ECO:0000313" key="2">
    <source>
        <dbReference type="Proteomes" id="UP000814140"/>
    </source>
</evidence>
<proteinExistence type="predicted"/>
<gene>
    <name evidence="1" type="ORF">BV25DRAFT_727855</name>
</gene>
<reference evidence="1" key="1">
    <citation type="submission" date="2021-03" db="EMBL/GenBank/DDBJ databases">
        <authorList>
            <consortium name="DOE Joint Genome Institute"/>
            <person name="Ahrendt S."/>
            <person name="Looney B.P."/>
            <person name="Miyauchi S."/>
            <person name="Morin E."/>
            <person name="Drula E."/>
            <person name="Courty P.E."/>
            <person name="Chicoki N."/>
            <person name="Fauchery L."/>
            <person name="Kohler A."/>
            <person name="Kuo A."/>
            <person name="Labutti K."/>
            <person name="Pangilinan J."/>
            <person name="Lipzen A."/>
            <person name="Riley R."/>
            <person name="Andreopoulos W."/>
            <person name="He G."/>
            <person name="Johnson J."/>
            <person name="Barry K.W."/>
            <person name="Grigoriev I.V."/>
            <person name="Nagy L."/>
            <person name="Hibbett D."/>
            <person name="Henrissat B."/>
            <person name="Matheny P.B."/>
            <person name="Labbe J."/>
            <person name="Martin F."/>
        </authorList>
    </citation>
    <scope>NUCLEOTIDE SEQUENCE</scope>
    <source>
        <strain evidence="1">HHB10654</strain>
    </source>
</reference>
<reference evidence="1" key="2">
    <citation type="journal article" date="2022" name="New Phytol.">
        <title>Evolutionary transition to the ectomycorrhizal habit in the genomes of a hyperdiverse lineage of mushroom-forming fungi.</title>
        <authorList>
            <person name="Looney B."/>
            <person name="Miyauchi S."/>
            <person name="Morin E."/>
            <person name="Drula E."/>
            <person name="Courty P.E."/>
            <person name="Kohler A."/>
            <person name="Kuo A."/>
            <person name="LaButti K."/>
            <person name="Pangilinan J."/>
            <person name="Lipzen A."/>
            <person name="Riley R."/>
            <person name="Andreopoulos W."/>
            <person name="He G."/>
            <person name="Johnson J."/>
            <person name="Nolan M."/>
            <person name="Tritt A."/>
            <person name="Barry K.W."/>
            <person name="Grigoriev I.V."/>
            <person name="Nagy L.G."/>
            <person name="Hibbett D."/>
            <person name="Henrissat B."/>
            <person name="Matheny P.B."/>
            <person name="Labbe J."/>
            <person name="Martin F.M."/>
        </authorList>
    </citation>
    <scope>NUCLEOTIDE SEQUENCE</scope>
    <source>
        <strain evidence="1">HHB10654</strain>
    </source>
</reference>
<comment type="caution">
    <text evidence="1">The sequence shown here is derived from an EMBL/GenBank/DDBJ whole genome shotgun (WGS) entry which is preliminary data.</text>
</comment>
<keyword evidence="2" id="KW-1185">Reference proteome</keyword>